<dbReference type="Gene3D" id="3.40.190.10">
    <property type="entry name" value="Periplasmic binding protein-like II"/>
    <property type="match status" value="1"/>
</dbReference>
<evidence type="ECO:0000256" key="3">
    <source>
        <dbReference type="ARBA" id="ARBA00022448"/>
    </source>
</evidence>
<keyword evidence="7" id="KW-1185">Reference proteome</keyword>
<dbReference type="GO" id="GO:0042597">
    <property type="term" value="C:periplasmic space"/>
    <property type="evidence" value="ECO:0007669"/>
    <property type="project" value="UniProtKB-ARBA"/>
</dbReference>
<accession>A0A5A5TE34</accession>
<dbReference type="AlphaFoldDB" id="A0A5A5TE34"/>
<reference evidence="6 7" key="1">
    <citation type="submission" date="2019-01" db="EMBL/GenBank/DDBJ databases">
        <title>Draft genome sequence of Dictyobacter sp. Uno17.</title>
        <authorList>
            <person name="Wang C.M."/>
            <person name="Zheng Y."/>
            <person name="Sakai Y."/>
            <person name="Abe K."/>
            <person name="Yokota A."/>
            <person name="Yabe S."/>
        </authorList>
    </citation>
    <scope>NUCLEOTIDE SEQUENCE [LARGE SCALE GENOMIC DNA]</scope>
    <source>
        <strain evidence="6 7">Uno17</strain>
    </source>
</reference>
<dbReference type="GO" id="GO:1904680">
    <property type="term" value="F:peptide transmembrane transporter activity"/>
    <property type="evidence" value="ECO:0007669"/>
    <property type="project" value="TreeGrafter"/>
</dbReference>
<evidence type="ECO:0000256" key="1">
    <source>
        <dbReference type="ARBA" id="ARBA00004196"/>
    </source>
</evidence>
<comment type="caution">
    <text evidence="6">The sequence shown here is derived from an EMBL/GenBank/DDBJ whole genome shotgun (WGS) entry which is preliminary data.</text>
</comment>
<evidence type="ECO:0000313" key="7">
    <source>
        <dbReference type="Proteomes" id="UP000322530"/>
    </source>
</evidence>
<dbReference type="Gene3D" id="3.10.105.10">
    <property type="entry name" value="Dipeptide-binding Protein, Domain 3"/>
    <property type="match status" value="1"/>
</dbReference>
<evidence type="ECO:0000313" key="6">
    <source>
        <dbReference type="EMBL" id="GCF09164.1"/>
    </source>
</evidence>
<dbReference type="GO" id="GO:0030313">
    <property type="term" value="C:cell envelope"/>
    <property type="evidence" value="ECO:0007669"/>
    <property type="project" value="UniProtKB-SubCell"/>
</dbReference>
<dbReference type="PANTHER" id="PTHR30290">
    <property type="entry name" value="PERIPLASMIC BINDING COMPONENT OF ABC TRANSPORTER"/>
    <property type="match status" value="1"/>
</dbReference>
<comment type="subcellular location">
    <subcellularLocation>
        <location evidence="1">Cell envelope</location>
    </subcellularLocation>
</comment>
<feature type="domain" description="Solute-binding protein family 5" evidence="5">
    <location>
        <begin position="76"/>
        <end position="464"/>
    </location>
</feature>
<evidence type="ECO:0000259" key="5">
    <source>
        <dbReference type="Pfam" id="PF00496"/>
    </source>
</evidence>
<dbReference type="EMBL" id="BIXY01000037">
    <property type="protein sequence ID" value="GCF09164.1"/>
    <property type="molecule type" value="Genomic_DNA"/>
</dbReference>
<dbReference type="SUPFAM" id="SSF53850">
    <property type="entry name" value="Periplasmic binding protein-like II"/>
    <property type="match status" value="1"/>
</dbReference>
<keyword evidence="3" id="KW-0813">Transport</keyword>
<dbReference type="InterPro" id="IPR039424">
    <property type="entry name" value="SBP_5"/>
</dbReference>
<proteinExistence type="inferred from homology"/>
<dbReference type="InterPro" id="IPR000914">
    <property type="entry name" value="SBP_5_dom"/>
</dbReference>
<dbReference type="Proteomes" id="UP000322530">
    <property type="component" value="Unassembled WGS sequence"/>
</dbReference>
<dbReference type="GO" id="GO:0043190">
    <property type="term" value="C:ATP-binding cassette (ABC) transporter complex"/>
    <property type="evidence" value="ECO:0007669"/>
    <property type="project" value="InterPro"/>
</dbReference>
<dbReference type="Pfam" id="PF00496">
    <property type="entry name" value="SBP_bac_5"/>
    <property type="match status" value="1"/>
</dbReference>
<organism evidence="6 7">
    <name type="scientific">Dictyobacter arantiisoli</name>
    <dbReference type="NCBI Taxonomy" id="2014874"/>
    <lineage>
        <taxon>Bacteria</taxon>
        <taxon>Bacillati</taxon>
        <taxon>Chloroflexota</taxon>
        <taxon>Ktedonobacteria</taxon>
        <taxon>Ktedonobacterales</taxon>
        <taxon>Dictyobacteraceae</taxon>
        <taxon>Dictyobacter</taxon>
    </lineage>
</organism>
<dbReference type="GO" id="GO:0015833">
    <property type="term" value="P:peptide transport"/>
    <property type="evidence" value="ECO:0007669"/>
    <property type="project" value="TreeGrafter"/>
</dbReference>
<evidence type="ECO:0000256" key="2">
    <source>
        <dbReference type="ARBA" id="ARBA00005695"/>
    </source>
</evidence>
<sequence>MLTLLLAACSNPFGGDTNTAPSLVKAPANKQTLTIPEVGITDLDTLDPALAHDPASISAVQMLYTGLVQADDTLHVKGQLAQSWKLESDGVTWTFTLKPHLKFNDGSPLTATDVAYSLDRALQPATKSSVAPIYLRLIKDSDQLLAGRISTLIGDSIQIPDARTIVITTNKHAAYFPAMLTYPCAFVVEKSLLTRYKTAFTDHLNEGGISGPFTVANYVHNSHIDFAPNKAYYNVQPQLQKVTFAFYHTSQEAYQDYLNGKIDLTGVPGNTLSSDQKRKDFHRTPQLWINYYAMNYLTKPFDNIHIRQAFALAIDKTAIASSVWQNTVQPTNHIVPPGLPDYNAAITGPAGNSNLKGNAQQAVSLLQQGLHEEKWQSVADMPAIQLTYVSGVTSFDQEVKAMIQDWQTVLKVQVAANPVDYNTLLDKVTGATGNTNGIQMWGLAWVGEYPDPQDWLSQQFGAGSPNNNMNYGQNTSGDAAQQQIVQQQLATDDGNVKISARMSGYAQSEQSLINDVAWLPMEQVTQTFLRNPNIVGISDNAQNTIPPDDWAHIYRVQ</sequence>
<dbReference type="PIRSF" id="PIRSF002741">
    <property type="entry name" value="MppA"/>
    <property type="match status" value="1"/>
</dbReference>
<dbReference type="Gene3D" id="3.90.76.10">
    <property type="entry name" value="Dipeptide-binding Protein, Domain 1"/>
    <property type="match status" value="1"/>
</dbReference>
<protein>
    <submittedName>
        <fullName evidence="6">ABC transporter substrate-binding protein</fullName>
    </submittedName>
</protein>
<keyword evidence="4" id="KW-0732">Signal</keyword>
<gene>
    <name evidence="6" type="ORF">KDI_27280</name>
</gene>
<dbReference type="PANTHER" id="PTHR30290:SF10">
    <property type="entry name" value="PERIPLASMIC OLIGOPEPTIDE-BINDING PROTEIN-RELATED"/>
    <property type="match status" value="1"/>
</dbReference>
<dbReference type="CDD" id="cd08504">
    <property type="entry name" value="PBP2_OppA"/>
    <property type="match status" value="1"/>
</dbReference>
<dbReference type="InterPro" id="IPR030678">
    <property type="entry name" value="Peptide/Ni-bd"/>
</dbReference>
<comment type="similarity">
    <text evidence="2">Belongs to the bacterial solute-binding protein 5 family.</text>
</comment>
<name>A0A5A5TE34_9CHLR</name>
<evidence type="ECO:0000256" key="4">
    <source>
        <dbReference type="ARBA" id="ARBA00022729"/>
    </source>
</evidence>